<evidence type="ECO:0000256" key="5">
    <source>
        <dbReference type="SAM" id="MobiDB-lite"/>
    </source>
</evidence>
<evidence type="ECO:0000259" key="7">
    <source>
        <dbReference type="Pfam" id="PF00700"/>
    </source>
</evidence>
<dbReference type="InterPro" id="IPR001492">
    <property type="entry name" value="Flagellin"/>
</dbReference>
<dbReference type="PRINTS" id="PR00207">
    <property type="entry name" value="FLAGELLIN"/>
</dbReference>
<comment type="subcellular location">
    <subcellularLocation>
        <location evidence="4">Secreted</location>
    </subcellularLocation>
    <subcellularLocation>
        <location evidence="4">Bacterial flagellum</location>
    </subcellularLocation>
</comment>
<comment type="similarity">
    <text evidence="1 4">Belongs to the bacterial flagellin family.</text>
</comment>
<dbReference type="SUPFAM" id="SSF64518">
    <property type="entry name" value="Phase 1 flagellin"/>
    <property type="match status" value="1"/>
</dbReference>
<evidence type="ECO:0000256" key="1">
    <source>
        <dbReference type="ARBA" id="ARBA00005709"/>
    </source>
</evidence>
<gene>
    <name evidence="8" type="ORF">ISU02_10925</name>
</gene>
<name>A0ABR9ZT37_9FIRM</name>
<dbReference type="InterPro" id="IPR046358">
    <property type="entry name" value="Flagellin_C"/>
</dbReference>
<dbReference type="PANTHER" id="PTHR42792">
    <property type="entry name" value="FLAGELLIN"/>
    <property type="match status" value="1"/>
</dbReference>
<evidence type="ECO:0000313" key="9">
    <source>
        <dbReference type="Proteomes" id="UP000614200"/>
    </source>
</evidence>
<proteinExistence type="inferred from homology"/>
<keyword evidence="4" id="KW-0964">Secreted</keyword>
<organism evidence="8 9">
    <name type="scientific">Fusibacter ferrireducens</name>
    <dbReference type="NCBI Taxonomy" id="2785058"/>
    <lineage>
        <taxon>Bacteria</taxon>
        <taxon>Bacillati</taxon>
        <taxon>Bacillota</taxon>
        <taxon>Clostridia</taxon>
        <taxon>Eubacteriales</taxon>
        <taxon>Eubacteriales Family XII. Incertae Sedis</taxon>
        <taxon>Fusibacter</taxon>
    </lineage>
</organism>
<evidence type="ECO:0000256" key="2">
    <source>
        <dbReference type="ARBA" id="ARBA00020110"/>
    </source>
</evidence>
<protein>
    <recommendedName>
        <fullName evidence="2 4">Flagellin</fullName>
    </recommendedName>
</protein>
<evidence type="ECO:0000256" key="4">
    <source>
        <dbReference type="RuleBase" id="RU362073"/>
    </source>
</evidence>
<accession>A0ABR9ZT37</accession>
<comment type="function">
    <text evidence="4">Flagellin is the subunit protein which polymerizes to form the filaments of bacterial flagella.</text>
</comment>
<sequence>MRIESSSFNPMIQSAQKKPANVGIEQKMTSQINGLNQGTENAQTAIDALKTADGALQSVSDPLNEMKQLAVQAKNGIMTEDDKKAIQTQIEGLKSSINDTLKNTEFNTIKLFNQNSPLNVQTGNQSTVMQLQNTSLEGLGLADFDVTKDFDIDKIDQAIEKVSTARSKMGSKSTGLESTVRANNITQENTVASRSNLQEDLTTQISEIKKQEYLKQYQLATQKMQMNSQKSKLNILA</sequence>
<dbReference type="Pfam" id="PF00700">
    <property type="entry name" value="Flagellin_C"/>
    <property type="match status" value="1"/>
</dbReference>
<evidence type="ECO:0000256" key="3">
    <source>
        <dbReference type="ARBA" id="ARBA00023143"/>
    </source>
</evidence>
<reference evidence="8 9" key="1">
    <citation type="submission" date="2020-11" db="EMBL/GenBank/DDBJ databases">
        <title>Fusibacter basophilias sp. nov.</title>
        <authorList>
            <person name="Qiu D."/>
        </authorList>
    </citation>
    <scope>NUCLEOTIDE SEQUENCE [LARGE SCALE GENOMIC DNA]</scope>
    <source>
        <strain evidence="8 9">Q10-2</strain>
    </source>
</reference>
<dbReference type="Gene3D" id="1.20.1330.10">
    <property type="entry name" value="f41 fragment of flagellin, N-terminal domain"/>
    <property type="match status" value="1"/>
</dbReference>
<dbReference type="Proteomes" id="UP000614200">
    <property type="component" value="Unassembled WGS sequence"/>
</dbReference>
<feature type="domain" description="Flagellin N-terminal" evidence="6">
    <location>
        <begin position="12"/>
        <end position="115"/>
    </location>
</feature>
<keyword evidence="9" id="KW-1185">Reference proteome</keyword>
<dbReference type="Pfam" id="PF00669">
    <property type="entry name" value="Flagellin_N"/>
    <property type="match status" value="1"/>
</dbReference>
<feature type="region of interest" description="Disordered" evidence="5">
    <location>
        <begin position="1"/>
        <end position="22"/>
    </location>
</feature>
<dbReference type="EMBL" id="JADKNH010000006">
    <property type="protein sequence ID" value="MBF4693639.1"/>
    <property type="molecule type" value="Genomic_DNA"/>
</dbReference>
<dbReference type="RefSeq" id="WP_194701882.1">
    <property type="nucleotide sequence ID" value="NZ_JADKNH010000006.1"/>
</dbReference>
<feature type="compositionally biased region" description="Polar residues" evidence="5">
    <location>
        <begin position="1"/>
        <end position="16"/>
    </location>
</feature>
<evidence type="ECO:0000259" key="6">
    <source>
        <dbReference type="Pfam" id="PF00669"/>
    </source>
</evidence>
<keyword evidence="3 4" id="KW-0975">Bacterial flagellum</keyword>
<dbReference type="InterPro" id="IPR001029">
    <property type="entry name" value="Flagellin_N"/>
</dbReference>
<comment type="caution">
    <text evidence="8">The sequence shown here is derived from an EMBL/GenBank/DDBJ whole genome shotgun (WGS) entry which is preliminary data.</text>
</comment>
<dbReference type="PANTHER" id="PTHR42792:SF2">
    <property type="entry name" value="FLAGELLIN"/>
    <property type="match status" value="1"/>
</dbReference>
<feature type="domain" description="Flagellin C-terminal" evidence="7">
    <location>
        <begin position="152"/>
        <end position="219"/>
    </location>
</feature>
<evidence type="ECO:0000313" key="8">
    <source>
        <dbReference type="EMBL" id="MBF4693639.1"/>
    </source>
</evidence>